<dbReference type="Proteomes" id="UP000237000">
    <property type="component" value="Unassembled WGS sequence"/>
</dbReference>
<gene>
    <name evidence="2" type="ORF">TorRG33x02_136460</name>
</gene>
<feature type="compositionally biased region" description="Polar residues" evidence="1">
    <location>
        <begin position="49"/>
        <end position="64"/>
    </location>
</feature>
<dbReference type="EMBL" id="JXTC01000082">
    <property type="protein sequence ID" value="PON90591.1"/>
    <property type="molecule type" value="Genomic_DNA"/>
</dbReference>
<sequence length="139" mass="15324">MQSHKEVVPFKHKAFPYYEDLCLLFGKDRATGNDADGLADAVDDIARSEANNDINGHDVNNTQPMGDAEADDLEFMSFSQASQIPQSRSDESSKRIRENGGSDDIGEAIKELALAIAKEIRDSSTRFSDAINGKKMNKR</sequence>
<comment type="caution">
    <text evidence="2">The sequence shown here is derived from an EMBL/GenBank/DDBJ whole genome shotgun (WGS) entry which is preliminary data.</text>
</comment>
<evidence type="ECO:0000313" key="3">
    <source>
        <dbReference type="Proteomes" id="UP000237000"/>
    </source>
</evidence>
<dbReference type="InParanoid" id="A0A2P5EYI0"/>
<dbReference type="PANTHER" id="PTHR46250">
    <property type="entry name" value="MYB/SANT-LIKE DNA-BINDING DOMAIN PROTEIN-RELATED"/>
    <property type="match status" value="1"/>
</dbReference>
<evidence type="ECO:0000256" key="1">
    <source>
        <dbReference type="SAM" id="MobiDB-lite"/>
    </source>
</evidence>
<keyword evidence="3" id="KW-1185">Reference proteome</keyword>
<feature type="compositionally biased region" description="Polar residues" evidence="1">
    <location>
        <begin position="77"/>
        <end position="87"/>
    </location>
</feature>
<dbReference type="AlphaFoldDB" id="A0A2P5EYI0"/>
<dbReference type="OrthoDB" id="1750974at2759"/>
<feature type="compositionally biased region" description="Basic and acidic residues" evidence="1">
    <location>
        <begin position="88"/>
        <end position="100"/>
    </location>
</feature>
<dbReference type="PANTHER" id="PTHR46250:SF15">
    <property type="entry name" value="OS01G0523800 PROTEIN"/>
    <property type="match status" value="1"/>
</dbReference>
<reference evidence="3" key="1">
    <citation type="submission" date="2016-06" db="EMBL/GenBank/DDBJ databases">
        <title>Parallel loss of symbiosis genes in relatives of nitrogen-fixing non-legume Parasponia.</title>
        <authorList>
            <person name="Van Velzen R."/>
            <person name="Holmer R."/>
            <person name="Bu F."/>
            <person name="Rutten L."/>
            <person name="Van Zeijl A."/>
            <person name="Liu W."/>
            <person name="Santuari L."/>
            <person name="Cao Q."/>
            <person name="Sharma T."/>
            <person name="Shen D."/>
            <person name="Roswanjaya Y."/>
            <person name="Wardhani T."/>
            <person name="Kalhor M.S."/>
            <person name="Jansen J."/>
            <person name="Van den Hoogen J."/>
            <person name="Gungor B."/>
            <person name="Hartog M."/>
            <person name="Hontelez J."/>
            <person name="Verver J."/>
            <person name="Yang W.-C."/>
            <person name="Schijlen E."/>
            <person name="Repin R."/>
            <person name="Schilthuizen M."/>
            <person name="Schranz E."/>
            <person name="Heidstra R."/>
            <person name="Miyata K."/>
            <person name="Fedorova E."/>
            <person name="Kohlen W."/>
            <person name="Bisseling T."/>
            <person name="Smit S."/>
            <person name="Geurts R."/>
        </authorList>
    </citation>
    <scope>NUCLEOTIDE SEQUENCE [LARGE SCALE GENOMIC DNA]</scope>
    <source>
        <strain evidence="3">cv. RG33-2</strain>
    </source>
</reference>
<protein>
    <submittedName>
        <fullName evidence="2">Uncharacterized protein</fullName>
    </submittedName>
</protein>
<accession>A0A2P5EYI0</accession>
<feature type="region of interest" description="Disordered" evidence="1">
    <location>
        <begin position="49"/>
        <end position="103"/>
    </location>
</feature>
<name>A0A2P5EYI0_TREOI</name>
<proteinExistence type="predicted"/>
<organism evidence="2 3">
    <name type="scientific">Trema orientale</name>
    <name type="common">Charcoal tree</name>
    <name type="synonym">Celtis orientalis</name>
    <dbReference type="NCBI Taxonomy" id="63057"/>
    <lineage>
        <taxon>Eukaryota</taxon>
        <taxon>Viridiplantae</taxon>
        <taxon>Streptophyta</taxon>
        <taxon>Embryophyta</taxon>
        <taxon>Tracheophyta</taxon>
        <taxon>Spermatophyta</taxon>
        <taxon>Magnoliopsida</taxon>
        <taxon>eudicotyledons</taxon>
        <taxon>Gunneridae</taxon>
        <taxon>Pentapetalae</taxon>
        <taxon>rosids</taxon>
        <taxon>fabids</taxon>
        <taxon>Rosales</taxon>
        <taxon>Cannabaceae</taxon>
        <taxon>Trema</taxon>
    </lineage>
</organism>
<evidence type="ECO:0000313" key="2">
    <source>
        <dbReference type="EMBL" id="PON90591.1"/>
    </source>
</evidence>